<protein>
    <submittedName>
        <fullName evidence="3">Peptidase propeptide and YPEB domain-containing protein</fullName>
    </submittedName>
</protein>
<dbReference type="InterPro" id="IPR025711">
    <property type="entry name" value="PepSY"/>
</dbReference>
<evidence type="ECO:0000313" key="3">
    <source>
        <dbReference type="EMBL" id="SFL00913.1"/>
    </source>
</evidence>
<sequence>MTRTRILAAPLALALAAGLPMAAFASPERDQRRSEEQRAITAATVDAAGAIAAVRAAGYGTIREVDWERGAWAVKATDSAGQRVALRVDAQSGAVTPRQR</sequence>
<feature type="signal peptide" evidence="1">
    <location>
        <begin position="1"/>
        <end position="25"/>
    </location>
</feature>
<keyword evidence="4" id="KW-1185">Reference proteome</keyword>
<gene>
    <name evidence="3" type="ORF">SAMN02745775_11455</name>
</gene>
<dbReference type="Pfam" id="PF13670">
    <property type="entry name" value="PepSY_2"/>
    <property type="match status" value="1"/>
</dbReference>
<dbReference type="RefSeq" id="WP_175534156.1">
    <property type="nucleotide sequence ID" value="NZ_FOSQ01000014.1"/>
</dbReference>
<dbReference type="EMBL" id="FOSQ01000014">
    <property type="protein sequence ID" value="SFL00913.1"/>
    <property type="molecule type" value="Genomic_DNA"/>
</dbReference>
<evidence type="ECO:0000256" key="1">
    <source>
        <dbReference type="SAM" id="SignalP"/>
    </source>
</evidence>
<feature type="domain" description="PepSY" evidence="2">
    <location>
        <begin position="12"/>
        <end position="97"/>
    </location>
</feature>
<reference evidence="3 4" key="1">
    <citation type="submission" date="2016-10" db="EMBL/GenBank/DDBJ databases">
        <authorList>
            <person name="de Groot N.N."/>
        </authorList>
    </citation>
    <scope>NUCLEOTIDE SEQUENCE [LARGE SCALE GENOMIC DNA]</scope>
    <source>
        <strain evidence="3 4">DSM 19981</strain>
    </source>
</reference>
<name>A0A1I4E6M9_9PROT</name>
<dbReference type="STRING" id="1123062.SAMN02745775_11455"/>
<keyword evidence="1" id="KW-0732">Signal</keyword>
<proteinExistence type="predicted"/>
<feature type="chain" id="PRO_5011487509" evidence="1">
    <location>
        <begin position="26"/>
        <end position="100"/>
    </location>
</feature>
<dbReference type="AlphaFoldDB" id="A0A1I4E6M9"/>
<organism evidence="3 4">
    <name type="scientific">Falsiroseomonas stagni DSM 19981</name>
    <dbReference type="NCBI Taxonomy" id="1123062"/>
    <lineage>
        <taxon>Bacteria</taxon>
        <taxon>Pseudomonadati</taxon>
        <taxon>Pseudomonadota</taxon>
        <taxon>Alphaproteobacteria</taxon>
        <taxon>Acetobacterales</taxon>
        <taxon>Roseomonadaceae</taxon>
        <taxon>Falsiroseomonas</taxon>
    </lineage>
</organism>
<evidence type="ECO:0000313" key="4">
    <source>
        <dbReference type="Proteomes" id="UP000199473"/>
    </source>
</evidence>
<accession>A0A1I4E6M9</accession>
<evidence type="ECO:0000259" key="2">
    <source>
        <dbReference type="Pfam" id="PF13670"/>
    </source>
</evidence>
<dbReference type="Proteomes" id="UP000199473">
    <property type="component" value="Unassembled WGS sequence"/>
</dbReference>